<dbReference type="InterPro" id="IPR006507">
    <property type="entry name" value="UPF0283"/>
</dbReference>
<dbReference type="eggNOG" id="COG3768">
    <property type="taxonomic scope" value="Bacteria"/>
</dbReference>
<evidence type="ECO:0000256" key="1">
    <source>
        <dbReference type="ARBA" id="ARBA00004429"/>
    </source>
</evidence>
<name>J0QZV6_9HYPH</name>
<protein>
    <submittedName>
        <fullName evidence="9">TIGR01620 family protein</fullName>
    </submittedName>
</protein>
<dbReference type="AlphaFoldDB" id="J0QZV6"/>
<dbReference type="PATRIC" id="fig|1094558.3.peg.1441"/>
<sequence>MTQRKPKSIQDFSHIKDELSDPFLNENIQTLDTIDILQADKGLKRFGWGKLFLTSFSILFIFALGLWAESIVRSLFLQYEALGWVALSITIIAAFSLIIFILSEIRGIFRLRSVDKIRENAMNAVLNDDMSLARKAVDELILYTSHTLYTSKGRQEMESHKEDIIDGKGLIHLAEYHILSPLDREARKLILKSAKRVSIVTTVSPRAIVDLAYVLYETTRLIHSLASLYGARPGRFGFFSLIRRVLTHLAVTGTLAVGDGLVQQFIGQGLARRLSARLGEGVVNGLLTTRIGIATMDVLRPFPFSGQKRPGLSDFTSDLVGFHSDSNQKNYKI</sequence>
<organism evidence="9 10">
    <name type="scientific">Bartonella tamiae Th239</name>
    <dbReference type="NCBI Taxonomy" id="1094558"/>
    <lineage>
        <taxon>Bacteria</taxon>
        <taxon>Pseudomonadati</taxon>
        <taxon>Pseudomonadota</taxon>
        <taxon>Alphaproteobacteria</taxon>
        <taxon>Hyphomicrobiales</taxon>
        <taxon>Bartonellaceae</taxon>
        <taxon>Bartonella</taxon>
    </lineage>
</organism>
<keyword evidence="3" id="KW-1003">Cell membrane</keyword>
<evidence type="ECO:0000256" key="6">
    <source>
        <dbReference type="ARBA" id="ARBA00022989"/>
    </source>
</evidence>
<dbReference type="NCBIfam" id="TIGR01620">
    <property type="entry name" value="hyp_HI0043"/>
    <property type="match status" value="1"/>
</dbReference>
<dbReference type="STRING" id="1094558.ME5_01340"/>
<proteinExistence type="inferred from homology"/>
<keyword evidence="10" id="KW-1185">Reference proteome</keyword>
<dbReference type="InterPro" id="IPR021147">
    <property type="entry name" value="DUF697"/>
</dbReference>
<comment type="subcellular location">
    <subcellularLocation>
        <location evidence="1">Cell inner membrane</location>
        <topology evidence="1">Multi-pass membrane protein</topology>
    </subcellularLocation>
</comment>
<evidence type="ECO:0000256" key="4">
    <source>
        <dbReference type="ARBA" id="ARBA00022519"/>
    </source>
</evidence>
<dbReference type="Proteomes" id="UP000008952">
    <property type="component" value="Unassembled WGS sequence"/>
</dbReference>
<evidence type="ECO:0000313" key="9">
    <source>
        <dbReference type="EMBL" id="EJF88789.1"/>
    </source>
</evidence>
<evidence type="ECO:0000313" key="10">
    <source>
        <dbReference type="Proteomes" id="UP000008952"/>
    </source>
</evidence>
<dbReference type="EMBL" id="AIMB01000008">
    <property type="protein sequence ID" value="EJF88789.1"/>
    <property type="molecule type" value="Genomic_DNA"/>
</dbReference>
<evidence type="ECO:0000256" key="3">
    <source>
        <dbReference type="ARBA" id="ARBA00022475"/>
    </source>
</evidence>
<dbReference type="OrthoDB" id="9816060at2"/>
<dbReference type="Pfam" id="PF05128">
    <property type="entry name" value="DUF697"/>
    <property type="match status" value="1"/>
</dbReference>
<comment type="caution">
    <text evidence="9">The sequence shown here is derived from an EMBL/GenBank/DDBJ whole genome shotgun (WGS) entry which is preliminary data.</text>
</comment>
<dbReference type="PANTHER" id="PTHR39342:SF1">
    <property type="entry name" value="UPF0283 MEMBRANE PROTEIN YCJF"/>
    <property type="match status" value="1"/>
</dbReference>
<keyword evidence="7 8" id="KW-0472">Membrane</keyword>
<reference evidence="9 10" key="1">
    <citation type="submission" date="2012-03" db="EMBL/GenBank/DDBJ databases">
        <title>The Genome Sequence of Bartonella tamiae Th239.</title>
        <authorList>
            <consortium name="The Broad Institute Genome Sequencing Platform"/>
            <consortium name="The Broad Institute Genome Sequencing Center for Infectious Disease"/>
            <person name="Feldgarden M."/>
            <person name="Kirby J."/>
            <person name="Kosoy M."/>
            <person name="Birtles R."/>
            <person name="Probert W.S."/>
            <person name="Chiaraviglio L."/>
            <person name="Young S.K."/>
            <person name="Zeng Q."/>
            <person name="Gargeya S."/>
            <person name="Fitzgerald M."/>
            <person name="Haas B."/>
            <person name="Abouelleil A."/>
            <person name="Alvarado L."/>
            <person name="Arachchi H.M."/>
            <person name="Berlin A."/>
            <person name="Chapman S.B."/>
            <person name="Gearin G."/>
            <person name="Goldberg J."/>
            <person name="Griggs A."/>
            <person name="Gujja S."/>
            <person name="Hansen M."/>
            <person name="Heiman D."/>
            <person name="Howarth C."/>
            <person name="Larimer J."/>
            <person name="Lui A."/>
            <person name="MacDonald P.J.P."/>
            <person name="McCowen C."/>
            <person name="Montmayeur A."/>
            <person name="Murphy C."/>
            <person name="Neiman D."/>
            <person name="Pearson M."/>
            <person name="Priest M."/>
            <person name="Roberts A."/>
            <person name="Saif S."/>
            <person name="Shea T."/>
            <person name="Sisk P."/>
            <person name="Stolte C."/>
            <person name="Sykes S."/>
            <person name="Wortman J."/>
            <person name="Nusbaum C."/>
            <person name="Birren B."/>
        </authorList>
    </citation>
    <scope>NUCLEOTIDE SEQUENCE [LARGE SCALE GENOMIC DNA]</scope>
    <source>
        <strain evidence="9 10">Th239</strain>
    </source>
</reference>
<dbReference type="PANTHER" id="PTHR39342">
    <property type="entry name" value="UPF0283 MEMBRANE PROTEIN YCJF"/>
    <property type="match status" value="1"/>
</dbReference>
<evidence type="ECO:0000256" key="5">
    <source>
        <dbReference type="ARBA" id="ARBA00022692"/>
    </source>
</evidence>
<feature type="transmembrane region" description="Helical" evidence="8">
    <location>
        <begin position="81"/>
        <end position="102"/>
    </location>
</feature>
<evidence type="ECO:0000256" key="7">
    <source>
        <dbReference type="ARBA" id="ARBA00023136"/>
    </source>
</evidence>
<evidence type="ECO:0000256" key="2">
    <source>
        <dbReference type="ARBA" id="ARBA00008255"/>
    </source>
</evidence>
<feature type="transmembrane region" description="Helical" evidence="8">
    <location>
        <begin position="51"/>
        <end position="69"/>
    </location>
</feature>
<keyword evidence="5 8" id="KW-0812">Transmembrane</keyword>
<accession>J0QZV6</accession>
<dbReference type="HOGENOM" id="CLU_057693_1_0_5"/>
<comment type="similarity">
    <text evidence="2">Belongs to the UPF0283 family.</text>
</comment>
<evidence type="ECO:0000256" key="8">
    <source>
        <dbReference type="SAM" id="Phobius"/>
    </source>
</evidence>
<keyword evidence="4" id="KW-0997">Cell inner membrane</keyword>
<dbReference type="RefSeq" id="WP_008039630.1">
    <property type="nucleotide sequence ID" value="NZ_JH725147.1"/>
</dbReference>
<keyword evidence="6 8" id="KW-1133">Transmembrane helix</keyword>
<gene>
    <name evidence="9" type="ORF">ME5_01340</name>
</gene>
<dbReference type="GO" id="GO:0005886">
    <property type="term" value="C:plasma membrane"/>
    <property type="evidence" value="ECO:0007669"/>
    <property type="project" value="UniProtKB-SubCell"/>
</dbReference>